<dbReference type="InterPro" id="IPR009000">
    <property type="entry name" value="Transl_B-barrel_sf"/>
</dbReference>
<evidence type="ECO:0000256" key="10">
    <source>
        <dbReference type="ARBA" id="ARBA00023146"/>
    </source>
</evidence>
<evidence type="ECO:0000256" key="2">
    <source>
        <dbReference type="ARBA" id="ARBA00022555"/>
    </source>
</evidence>
<reference evidence="14 15" key="1">
    <citation type="submission" date="2018-08" db="EMBL/GenBank/DDBJ databases">
        <title>Aphanomyces genome sequencing and annotation.</title>
        <authorList>
            <person name="Minardi D."/>
            <person name="Oidtmann B."/>
            <person name="Van Der Giezen M."/>
            <person name="Studholme D.J."/>
        </authorList>
    </citation>
    <scope>NUCLEOTIDE SEQUENCE [LARGE SCALE GENOMIC DNA]</scope>
    <source>
        <strain evidence="14 15">NJM0002</strain>
    </source>
</reference>
<dbReference type="EMBL" id="QUSY01000136">
    <property type="protein sequence ID" value="RHY32453.1"/>
    <property type="molecule type" value="Genomic_DNA"/>
</dbReference>
<keyword evidence="3 12" id="KW-0436">Ligase</keyword>
<evidence type="ECO:0000256" key="5">
    <source>
        <dbReference type="ARBA" id="ARBA00022741"/>
    </source>
</evidence>
<keyword evidence="12" id="KW-0963">Cytoplasm</keyword>
<keyword evidence="9 12" id="KW-0648">Protein biosynthesis</keyword>
<dbReference type="Gene3D" id="3.30.980.10">
    <property type="entry name" value="Threonyl-trna Synthetase, Chain A, domain 2"/>
    <property type="match status" value="1"/>
</dbReference>
<dbReference type="Pfam" id="PF01411">
    <property type="entry name" value="tRNA-synt_2c"/>
    <property type="match status" value="1"/>
</dbReference>
<dbReference type="InterPro" id="IPR018163">
    <property type="entry name" value="Thr/Ala-tRNA-synth_IIc_edit"/>
</dbReference>
<comment type="similarity">
    <text evidence="1">Belongs to the class-II aminoacyl-tRNA synthetase family. Alax-L subfamily.</text>
</comment>
<evidence type="ECO:0000256" key="1">
    <source>
        <dbReference type="ARBA" id="ARBA00008429"/>
    </source>
</evidence>
<keyword evidence="7 12" id="KW-0067">ATP-binding</keyword>
<dbReference type="VEuPathDB" id="FungiDB:H310_04414"/>
<comment type="catalytic activity">
    <reaction evidence="11 12">
        <text>tRNA(Ala) + L-alanine + ATP = L-alanyl-tRNA(Ala) + AMP + diphosphate</text>
        <dbReference type="Rhea" id="RHEA:12540"/>
        <dbReference type="Rhea" id="RHEA-COMP:9657"/>
        <dbReference type="Rhea" id="RHEA-COMP:9923"/>
        <dbReference type="ChEBI" id="CHEBI:30616"/>
        <dbReference type="ChEBI" id="CHEBI:33019"/>
        <dbReference type="ChEBI" id="CHEBI:57972"/>
        <dbReference type="ChEBI" id="CHEBI:78442"/>
        <dbReference type="ChEBI" id="CHEBI:78497"/>
        <dbReference type="ChEBI" id="CHEBI:456215"/>
        <dbReference type="EC" id="6.1.1.7"/>
    </reaction>
</comment>
<evidence type="ECO:0000256" key="8">
    <source>
        <dbReference type="ARBA" id="ARBA00022884"/>
    </source>
</evidence>
<comment type="function">
    <text evidence="12">Catalyzes the attachment of alanine to tRNA(Ala) in a two-step reaction: alanine is first activated by ATP to form Ala-AMP and then transferred to the acceptor end of tRNA(Ala). Also edits incorrectly charged tRNA(Ala) via its editing domain.</text>
</comment>
<dbReference type="GO" id="GO:0005739">
    <property type="term" value="C:mitochondrion"/>
    <property type="evidence" value="ECO:0007669"/>
    <property type="project" value="UniProtKB-SubCell"/>
</dbReference>
<dbReference type="SUPFAM" id="SSF55186">
    <property type="entry name" value="ThrRS/AlaRS common domain"/>
    <property type="match status" value="1"/>
</dbReference>
<evidence type="ECO:0000256" key="7">
    <source>
        <dbReference type="ARBA" id="ARBA00022840"/>
    </source>
</evidence>
<evidence type="ECO:0000256" key="12">
    <source>
        <dbReference type="HAMAP-Rule" id="MF_03133"/>
    </source>
</evidence>
<dbReference type="Pfam" id="PF07973">
    <property type="entry name" value="tRNA_SAD"/>
    <property type="match status" value="1"/>
</dbReference>
<dbReference type="InterPro" id="IPR002318">
    <property type="entry name" value="Ala-tRNA-lgiase_IIc"/>
</dbReference>
<dbReference type="Proteomes" id="UP000285060">
    <property type="component" value="Unassembled WGS sequence"/>
</dbReference>
<dbReference type="PRINTS" id="PR00980">
    <property type="entry name" value="TRNASYNTHALA"/>
</dbReference>
<dbReference type="AlphaFoldDB" id="A0A418B338"/>
<protein>
    <recommendedName>
        <fullName evidence="12">Alanine--tRNA ligase</fullName>
        <ecNumber evidence="12">6.1.1.7</ecNumber>
    </recommendedName>
    <alternativeName>
        <fullName evidence="12">Alanyl-tRNA synthetase</fullName>
        <shortName evidence="12">AlaRS</shortName>
    </alternativeName>
</protein>
<organism evidence="14 15">
    <name type="scientific">Aphanomyces invadans</name>
    <dbReference type="NCBI Taxonomy" id="157072"/>
    <lineage>
        <taxon>Eukaryota</taxon>
        <taxon>Sar</taxon>
        <taxon>Stramenopiles</taxon>
        <taxon>Oomycota</taxon>
        <taxon>Saprolegniomycetes</taxon>
        <taxon>Saprolegniales</taxon>
        <taxon>Verrucalvaceae</taxon>
        <taxon>Aphanomyces</taxon>
    </lineage>
</organism>
<keyword evidence="6 12" id="KW-0862">Zinc</keyword>
<accession>A0A418B338</accession>
<dbReference type="SUPFAM" id="SSF55681">
    <property type="entry name" value="Class II aaRS and biotin synthetases"/>
    <property type="match status" value="1"/>
</dbReference>
<feature type="binding site" evidence="12">
    <location>
        <position position="767"/>
    </location>
    <ligand>
        <name>Zn(2+)</name>
        <dbReference type="ChEBI" id="CHEBI:29105"/>
    </ligand>
</feature>
<dbReference type="PROSITE" id="PS50860">
    <property type="entry name" value="AA_TRNA_LIGASE_II_ALA"/>
    <property type="match status" value="1"/>
</dbReference>
<evidence type="ECO:0000313" key="15">
    <source>
        <dbReference type="Proteomes" id="UP000285060"/>
    </source>
</evidence>
<feature type="binding site" evidence="12">
    <location>
        <position position="763"/>
    </location>
    <ligand>
        <name>Zn(2+)</name>
        <dbReference type="ChEBI" id="CHEBI:29105"/>
    </ligand>
</feature>
<feature type="domain" description="Alanyl-transfer RNA synthetases family profile" evidence="13">
    <location>
        <begin position="32"/>
        <end position="806"/>
    </location>
</feature>
<keyword evidence="15" id="KW-1185">Reference proteome</keyword>
<dbReference type="GO" id="GO:0002161">
    <property type="term" value="F:aminoacyl-tRNA deacylase activity"/>
    <property type="evidence" value="ECO:0007669"/>
    <property type="project" value="TreeGrafter"/>
</dbReference>
<proteinExistence type="inferred from homology"/>
<keyword evidence="4 12" id="KW-0479">Metal-binding</keyword>
<keyword evidence="8 12" id="KW-0694">RNA-binding</keyword>
<dbReference type="EC" id="6.1.1.7" evidence="12"/>
<evidence type="ECO:0000256" key="11">
    <source>
        <dbReference type="ARBA" id="ARBA00048300"/>
    </source>
</evidence>
<dbReference type="InterPro" id="IPR018165">
    <property type="entry name" value="Ala-tRNA-synth_IIc_core"/>
</dbReference>
<feature type="binding site" evidence="12">
    <location>
        <position position="648"/>
    </location>
    <ligand>
        <name>Zn(2+)</name>
        <dbReference type="ChEBI" id="CHEBI:29105"/>
    </ligand>
</feature>
<dbReference type="SMART" id="SM00863">
    <property type="entry name" value="tRNA_SAD"/>
    <property type="match status" value="1"/>
</dbReference>
<comment type="subcellular location">
    <subcellularLocation>
        <location evidence="12">Mitochondrion</location>
    </subcellularLocation>
    <subcellularLocation>
        <location evidence="12">Cytoplasm</location>
    </subcellularLocation>
</comment>
<keyword evidence="10 12" id="KW-0030">Aminoacyl-tRNA synthetase</keyword>
<dbReference type="GO" id="GO:0070143">
    <property type="term" value="P:mitochondrial alanyl-tRNA aminoacylation"/>
    <property type="evidence" value="ECO:0007669"/>
    <property type="project" value="UniProtKB-UniRule"/>
</dbReference>
<dbReference type="SUPFAM" id="SSF101353">
    <property type="entry name" value="Putative anticodon-binding domain of alanyl-tRNA synthetase (AlaRS)"/>
    <property type="match status" value="1"/>
</dbReference>
<dbReference type="Gene3D" id="3.30.930.10">
    <property type="entry name" value="Bira Bifunctional Protein, Domain 2"/>
    <property type="match status" value="1"/>
</dbReference>
<gene>
    <name evidence="14" type="ORF">DYB32_002556</name>
</gene>
<dbReference type="GO" id="GO:0005524">
    <property type="term" value="F:ATP binding"/>
    <property type="evidence" value="ECO:0007669"/>
    <property type="project" value="UniProtKB-UniRule"/>
</dbReference>
<dbReference type="PANTHER" id="PTHR11777:SF9">
    <property type="entry name" value="ALANINE--TRNA LIGASE, CYTOPLASMIC"/>
    <property type="match status" value="1"/>
</dbReference>
<dbReference type="PANTHER" id="PTHR11777">
    <property type="entry name" value="ALANYL-TRNA SYNTHETASE"/>
    <property type="match status" value="1"/>
</dbReference>
<evidence type="ECO:0000256" key="3">
    <source>
        <dbReference type="ARBA" id="ARBA00022598"/>
    </source>
</evidence>
<dbReference type="InterPro" id="IPR012947">
    <property type="entry name" value="tRNA_SAD"/>
</dbReference>
<dbReference type="FunFam" id="3.30.930.10:FF:000011">
    <property type="entry name" value="Alanine--tRNA ligase, cytoplasmic"/>
    <property type="match status" value="1"/>
</dbReference>
<dbReference type="InterPro" id="IPR050058">
    <property type="entry name" value="Ala-tRNA_ligase"/>
</dbReference>
<comment type="domain">
    <text evidence="12">Consists of three domains; the N-terminal catalytic domain, the editing domain and the C-terminal C-Ala domain. The editing domain removes incorrectly charged amino acids, while the C-Ala domain, along with tRNA(Ala), serves as a bridge to cooperatively bring together the editing and aminoacylation centers thus stimulating deacylation of misacylated tRNAs.</text>
</comment>
<feature type="binding site" evidence="12">
    <location>
        <position position="644"/>
    </location>
    <ligand>
        <name>Zn(2+)</name>
        <dbReference type="ChEBI" id="CHEBI:29105"/>
    </ligand>
</feature>
<keyword evidence="12" id="KW-0496">Mitochondrion</keyword>
<name>A0A418B338_9STRA</name>
<evidence type="ECO:0000256" key="6">
    <source>
        <dbReference type="ARBA" id="ARBA00022833"/>
    </source>
</evidence>
<dbReference type="GO" id="GO:0008270">
    <property type="term" value="F:zinc ion binding"/>
    <property type="evidence" value="ECO:0007669"/>
    <property type="project" value="UniProtKB-UniRule"/>
</dbReference>
<evidence type="ECO:0000259" key="13">
    <source>
        <dbReference type="PROSITE" id="PS50860"/>
    </source>
</evidence>
<evidence type="ECO:0000256" key="9">
    <source>
        <dbReference type="ARBA" id="ARBA00022917"/>
    </source>
</evidence>
<keyword evidence="2 12" id="KW-0820">tRNA-binding</keyword>
<comment type="subunit">
    <text evidence="12">Monomer.</text>
</comment>
<comment type="caution">
    <text evidence="14">The sequence shown here is derived from an EMBL/GenBank/DDBJ whole genome shotgun (WGS) entry which is preliminary data.</text>
</comment>
<dbReference type="InterPro" id="IPR018162">
    <property type="entry name" value="Ala-tRNA-ligase_IIc_anticod-bd"/>
</dbReference>
<dbReference type="InterPro" id="IPR045864">
    <property type="entry name" value="aa-tRNA-synth_II/BPL/LPL"/>
</dbReference>
<evidence type="ECO:0000313" key="14">
    <source>
        <dbReference type="EMBL" id="RHY32453.1"/>
    </source>
</evidence>
<dbReference type="GO" id="GO:0000049">
    <property type="term" value="F:tRNA binding"/>
    <property type="evidence" value="ECO:0007669"/>
    <property type="project" value="UniProtKB-KW"/>
</dbReference>
<dbReference type="SUPFAM" id="SSF50447">
    <property type="entry name" value="Translation proteins"/>
    <property type="match status" value="1"/>
</dbReference>
<dbReference type="InterPro" id="IPR018164">
    <property type="entry name" value="Ala-tRNA-synth_IIc_N"/>
</dbReference>
<dbReference type="HAMAP" id="MF_00036_B">
    <property type="entry name" value="Ala_tRNA_synth_B"/>
    <property type="match status" value="1"/>
</dbReference>
<dbReference type="NCBIfam" id="TIGR00344">
    <property type="entry name" value="alaS"/>
    <property type="match status" value="1"/>
</dbReference>
<dbReference type="FunFam" id="3.30.980.10:FF:000004">
    <property type="entry name" value="Alanine--tRNA ligase, cytoplasmic"/>
    <property type="match status" value="1"/>
</dbReference>
<evidence type="ECO:0000256" key="4">
    <source>
        <dbReference type="ARBA" id="ARBA00022723"/>
    </source>
</evidence>
<keyword evidence="5 12" id="KW-0547">Nucleotide-binding</keyword>
<dbReference type="Gene3D" id="3.10.310.40">
    <property type="match status" value="1"/>
</dbReference>
<comment type="cofactor">
    <cofactor evidence="12">
        <name>Zn(2+)</name>
        <dbReference type="ChEBI" id="CHEBI:29105"/>
    </cofactor>
    <text evidence="12">Binds 1 zinc ion per subunit.</text>
</comment>
<sequence>MPFKIAFFVWCSPSNMEDLQKRVAALEHGTEWPAERIRQTFVDFFVNHPSLPHVEYKSCPVVPLDDPTLLFINAGMNQFKPIFLGQVDPSHPMSKLTRAVNSQKCIRAGGKHNDLDDVGKDVYHHTFFEMLGNWSFGNYFKEGAIDLSWTLLTKVYGLEPERLYVTYFGGDAKQNLPADEETKKLWLKYVPESRLLPFGCKDNFWEMGDQGPCGPCTEIHYDRIGGRDASARVNADFPDVIEIWNNVFIQFNREPDGSLVVLPSQHVDTGMGFERLASILQGKMSNYDTDVFMPLFASIQSLCGATEPYTGKLGDEDPTLKDMAYRVVADHIRTLTFAISDGAVPSSDGRGYVLRRILRRAVRYGEQFLGAPRGFLSKLVPKVVEMMGAAFPELVTKQSQVIEVILDEEESFGRTLNKGLDRFKKIAAALKAEKKTVVPGEDAFFLYDSMGFPLDLTQLMAEEQGLVVDVAGYDLAMKIQKEKYAGVAGVRPLVLESAETAHLAAQHIAPTHDDAKYIQKHVSAKVVAIFTTTATASTFVQSTAAHEHAAIGVILDTTSFYAQSGGQPAGRLGAGVVAHSECIEQIYDTGVIKNGMTHFNVHAAESYAGYVLHVGPLTKGTLHVGDEVQVEVDYQRRNKIAPNHTMTHVLNYALRHVLGTTVDQRGSLVDDARLRFDFTTNKPLKPDQIAAVEAICKDVIAQELPVYVESAPQAHAKRIQGLRAVFGETYPEHVRVVSIGAAIPSMLADPENAAWKQYSVEFCGGTHLTNTKEAVSFALFEEGAVAKGIRRMSAYTGEAAKEADARANGLKKQLDDLATLPVAEIVTSVAAFRPVLDTALISLPRKEALKQQLNDLIEKIKAWHKEEAAARAAAGVANVKALVAAAKASGEEFVVLSLDVGAEAKLGRELLDAAVEVYPDGSFFIFSVDADRTKTAGFAQVSAKHHAAKGLDAKNWVNGAMASLGGKGGGKDPLTATGQAKTVVGLEQAIAAAKAFVH</sequence>
<dbReference type="CDD" id="cd00673">
    <property type="entry name" value="AlaRS_core"/>
    <property type="match status" value="1"/>
</dbReference>
<dbReference type="InterPro" id="IPR023033">
    <property type="entry name" value="Ala_tRNA_ligase_euk/bac"/>
</dbReference>
<dbReference type="GO" id="GO:0004813">
    <property type="term" value="F:alanine-tRNA ligase activity"/>
    <property type="evidence" value="ECO:0007669"/>
    <property type="project" value="UniProtKB-UniRule"/>
</dbReference>